<feature type="region of interest" description="Disordered" evidence="1">
    <location>
        <begin position="277"/>
        <end position="298"/>
    </location>
</feature>
<evidence type="ECO:0000313" key="3">
    <source>
        <dbReference type="Proteomes" id="UP001190700"/>
    </source>
</evidence>
<name>A0AAE0GHM1_9CHLO</name>
<sequence length="391" mass="42636">MSLDTGTHFQGTHELLRIRFLANADPHVDTINFNAALASAKRKNTLDNEEIKGLSIDTLDKVFYAAVVNRRMLTDHRAVVDLNMIQLWTQQCYASNAKAGVTNGFSAAKLTEDPEENSAIADLTSILSSTSIKRQVKTLSGRMDDMKGFTPRPSTRSAWPSTRAPAANKRDEFGSHKFNVSEFENDHYAKQFQCAMENDDSERFNALCFLAGGEPEMCDELSAYSFGTSPPVVRLQHSVSVLLTGQPVDTSMGGFHVGGAAGDAPSFATVNKINGAHVGTTETPPQPPLSDDGTDGTADDRVYPAAGTVHFENQTFADIIARGSLAVQHDELHLRHAWMIDDDGDNNSLLNDSESDEEDASETVSNARRSVVPRHGVCRRVAVYHPPSAQR</sequence>
<dbReference type="EMBL" id="LGRX02005557">
    <property type="protein sequence ID" value="KAK3278229.1"/>
    <property type="molecule type" value="Genomic_DNA"/>
</dbReference>
<organism evidence="2 3">
    <name type="scientific">Cymbomonas tetramitiformis</name>
    <dbReference type="NCBI Taxonomy" id="36881"/>
    <lineage>
        <taxon>Eukaryota</taxon>
        <taxon>Viridiplantae</taxon>
        <taxon>Chlorophyta</taxon>
        <taxon>Pyramimonadophyceae</taxon>
        <taxon>Pyramimonadales</taxon>
        <taxon>Pyramimonadaceae</taxon>
        <taxon>Cymbomonas</taxon>
    </lineage>
</organism>
<gene>
    <name evidence="2" type="ORF">CYMTET_13814</name>
</gene>
<feature type="region of interest" description="Disordered" evidence="1">
    <location>
        <begin position="341"/>
        <end position="372"/>
    </location>
</feature>
<evidence type="ECO:0000313" key="2">
    <source>
        <dbReference type="EMBL" id="KAK3278229.1"/>
    </source>
</evidence>
<evidence type="ECO:0000256" key="1">
    <source>
        <dbReference type="SAM" id="MobiDB-lite"/>
    </source>
</evidence>
<proteinExistence type="predicted"/>
<accession>A0AAE0GHM1</accession>
<dbReference type="AlphaFoldDB" id="A0AAE0GHM1"/>
<comment type="caution">
    <text evidence="2">The sequence shown here is derived from an EMBL/GenBank/DDBJ whole genome shotgun (WGS) entry which is preliminary data.</text>
</comment>
<dbReference type="Proteomes" id="UP001190700">
    <property type="component" value="Unassembled WGS sequence"/>
</dbReference>
<feature type="region of interest" description="Disordered" evidence="1">
    <location>
        <begin position="143"/>
        <end position="168"/>
    </location>
</feature>
<protein>
    <submittedName>
        <fullName evidence="2">Uncharacterized protein</fullName>
    </submittedName>
</protein>
<reference evidence="2 3" key="1">
    <citation type="journal article" date="2015" name="Genome Biol. Evol.">
        <title>Comparative Genomics of a Bacterivorous Green Alga Reveals Evolutionary Causalities and Consequences of Phago-Mixotrophic Mode of Nutrition.</title>
        <authorList>
            <person name="Burns J.A."/>
            <person name="Paasch A."/>
            <person name="Narechania A."/>
            <person name="Kim E."/>
        </authorList>
    </citation>
    <scope>NUCLEOTIDE SEQUENCE [LARGE SCALE GENOMIC DNA]</scope>
    <source>
        <strain evidence="2 3">PLY_AMNH</strain>
    </source>
</reference>
<keyword evidence="3" id="KW-1185">Reference proteome</keyword>